<sequence length="260" mass="27042">MCLVADFDPTTPSIARVYDFLLGGKDHFAVDREVAGRLLAVAPISADVMRENRQFLARAVQWAARQGITQFVDLGCGMPTAPNTHDSVRQASQDARVVLIDNNAVVLAHLRALAAHGDPGVTAIEGDIREVPAILGAVGAAIDLTRPACLVMGALLHFFPPDAARDLVAAYVAALAPGSYVVLSVGRGDGDTADRGFGAYSSGGTAAYNHSVADFTGFFGPLALVEPGIVDARLWHPDAAPDGPLPPRTGQSLVGVARVG</sequence>
<dbReference type="Pfam" id="PF04672">
    <property type="entry name" value="Methyltransf_19"/>
    <property type="match status" value="1"/>
</dbReference>
<dbReference type="Proteomes" id="UP000460272">
    <property type="component" value="Unassembled WGS sequence"/>
</dbReference>
<dbReference type="AlphaFoldDB" id="A0A6P2C1B1"/>
<dbReference type="InterPro" id="IPR029063">
    <property type="entry name" value="SAM-dependent_MTases_sf"/>
</dbReference>
<dbReference type="Gene3D" id="3.40.50.150">
    <property type="entry name" value="Vaccinia Virus protein VP39"/>
    <property type="match status" value="1"/>
</dbReference>
<gene>
    <name evidence="1" type="ORF">EAS64_22710</name>
</gene>
<proteinExistence type="predicted"/>
<protein>
    <submittedName>
        <fullName evidence="1">SAM-dependent methyltransferase</fullName>
    </submittedName>
</protein>
<keyword evidence="1" id="KW-0489">Methyltransferase</keyword>
<dbReference type="GO" id="GO:0008168">
    <property type="term" value="F:methyltransferase activity"/>
    <property type="evidence" value="ECO:0007669"/>
    <property type="project" value="UniProtKB-KW"/>
</dbReference>
<evidence type="ECO:0000313" key="1">
    <source>
        <dbReference type="EMBL" id="TVZ03243.1"/>
    </source>
</evidence>
<dbReference type="InterPro" id="IPR006764">
    <property type="entry name" value="SAM_dep_MeTrfase_SAV2177_type"/>
</dbReference>
<organism evidence="1 2">
    <name type="scientific">Trebonia kvetii</name>
    <dbReference type="NCBI Taxonomy" id="2480626"/>
    <lineage>
        <taxon>Bacteria</taxon>
        <taxon>Bacillati</taxon>
        <taxon>Actinomycetota</taxon>
        <taxon>Actinomycetes</taxon>
        <taxon>Streptosporangiales</taxon>
        <taxon>Treboniaceae</taxon>
        <taxon>Trebonia</taxon>
    </lineage>
</organism>
<keyword evidence="1" id="KW-0808">Transferase</keyword>
<dbReference type="GO" id="GO:0032259">
    <property type="term" value="P:methylation"/>
    <property type="evidence" value="ECO:0007669"/>
    <property type="project" value="UniProtKB-KW"/>
</dbReference>
<dbReference type="SUPFAM" id="SSF53335">
    <property type="entry name" value="S-adenosyl-L-methionine-dependent methyltransferases"/>
    <property type="match status" value="1"/>
</dbReference>
<dbReference type="OrthoDB" id="3630902at2"/>
<keyword evidence="2" id="KW-1185">Reference proteome</keyword>
<name>A0A6P2C1B1_9ACTN</name>
<dbReference type="EMBL" id="RPFW01000004">
    <property type="protein sequence ID" value="TVZ03243.1"/>
    <property type="molecule type" value="Genomic_DNA"/>
</dbReference>
<dbReference type="PIRSF" id="PIRSF017393">
    <property type="entry name" value="MTase_SAV2177"/>
    <property type="match status" value="1"/>
</dbReference>
<comment type="caution">
    <text evidence="1">The sequence shown here is derived from an EMBL/GenBank/DDBJ whole genome shotgun (WGS) entry which is preliminary data.</text>
</comment>
<reference evidence="1 2" key="1">
    <citation type="submission" date="2018-11" db="EMBL/GenBank/DDBJ databases">
        <title>Trebonia kvetii gen.nov., sp.nov., a novel acidophilic actinobacterium, and proposal of the new actinobacterial family Treboniaceae fam. nov.</title>
        <authorList>
            <person name="Rapoport D."/>
            <person name="Sagova-Mareckova M."/>
            <person name="Sedlacek I."/>
            <person name="Provaznik J."/>
            <person name="Kralova S."/>
            <person name="Pavlinic D."/>
            <person name="Benes V."/>
            <person name="Kopecky J."/>
        </authorList>
    </citation>
    <scope>NUCLEOTIDE SEQUENCE [LARGE SCALE GENOMIC DNA]</scope>
    <source>
        <strain evidence="1 2">15Tr583</strain>
    </source>
</reference>
<evidence type="ECO:0000313" key="2">
    <source>
        <dbReference type="Proteomes" id="UP000460272"/>
    </source>
</evidence>
<accession>A0A6P2C1B1</accession>